<name>A0A5B8M956_9MICO</name>
<dbReference type="EMBL" id="CP042305">
    <property type="protein sequence ID" value="QDZ16172.1"/>
    <property type="molecule type" value="Genomic_DNA"/>
</dbReference>
<sequence>MASGTVKARGTSWTLGVGIVGGGFMATVHSRAARTARAGLVGVASSSVERAVAAARELGIEHAFGSLNDLLADDRVDVVHVTTPNALHAQQALAVIEAGKHVVCEKPLATTVADAERLTQAAASAGVTATVPFVYRFHPLVREARARFASGEAGRLLTIDGSYLQDWLLSTDDDNWRVDAKAGGRSRAFADIGSHLVDLIEFVTGDRVSKVAATKRTFFADRAEHSDIATEDAVAVAVQTAGGAIGTLLVSQAAPGRKNRLHLELAGSTESVAFDQEQPETLWVGRRRGSLLIPRDAEQLAPDAARLVTTPSGHPQGYQDAFNAFVADTYAAIAGAEPEGLPRFADGLRAARVTEAVIDSAEAGTWVDVAA</sequence>
<dbReference type="Proteomes" id="UP000320216">
    <property type="component" value="Chromosome"/>
</dbReference>
<dbReference type="AlphaFoldDB" id="A0A5B8M956"/>
<keyword evidence="1" id="KW-0560">Oxidoreductase</keyword>
<evidence type="ECO:0000259" key="3">
    <source>
        <dbReference type="Pfam" id="PF01408"/>
    </source>
</evidence>
<dbReference type="Gene3D" id="3.30.360.10">
    <property type="entry name" value="Dihydrodipicolinate Reductase, domain 2"/>
    <property type="match status" value="1"/>
</dbReference>
<evidence type="ECO:0000256" key="1">
    <source>
        <dbReference type="ARBA" id="ARBA00023002"/>
    </source>
</evidence>
<evidence type="ECO:0000259" key="4">
    <source>
        <dbReference type="Pfam" id="PF22725"/>
    </source>
</evidence>
<gene>
    <name evidence="5" type="ORF">FPZ11_16645</name>
</gene>
<dbReference type="SUPFAM" id="SSF51735">
    <property type="entry name" value="NAD(P)-binding Rossmann-fold domains"/>
    <property type="match status" value="1"/>
</dbReference>
<dbReference type="GO" id="GO:0000166">
    <property type="term" value="F:nucleotide binding"/>
    <property type="evidence" value="ECO:0007669"/>
    <property type="project" value="InterPro"/>
</dbReference>
<dbReference type="RefSeq" id="WP_146322176.1">
    <property type="nucleotide sequence ID" value="NZ_CP042305.1"/>
</dbReference>
<dbReference type="OrthoDB" id="9792085at2"/>
<dbReference type="Gene3D" id="3.40.50.720">
    <property type="entry name" value="NAD(P)-binding Rossmann-like Domain"/>
    <property type="match status" value="1"/>
</dbReference>
<dbReference type="InterPro" id="IPR050463">
    <property type="entry name" value="Gfo/Idh/MocA_oxidrdct_glycsds"/>
</dbReference>
<evidence type="ECO:0000256" key="2">
    <source>
        <dbReference type="ARBA" id="ARBA00023027"/>
    </source>
</evidence>
<proteinExistence type="predicted"/>
<protein>
    <submittedName>
        <fullName evidence="5">Gfo/Idh/MocA family oxidoreductase</fullName>
    </submittedName>
</protein>
<dbReference type="Pfam" id="PF22725">
    <property type="entry name" value="GFO_IDH_MocA_C3"/>
    <property type="match status" value="1"/>
</dbReference>
<dbReference type="InterPro" id="IPR036291">
    <property type="entry name" value="NAD(P)-bd_dom_sf"/>
</dbReference>
<dbReference type="InterPro" id="IPR000683">
    <property type="entry name" value="Gfo/Idh/MocA-like_OxRdtase_N"/>
</dbReference>
<dbReference type="PANTHER" id="PTHR43818:SF11">
    <property type="entry name" value="BCDNA.GH03377"/>
    <property type="match status" value="1"/>
</dbReference>
<reference evidence="5 6" key="1">
    <citation type="submission" date="2019-07" db="EMBL/GenBank/DDBJ databases">
        <title>Full genome sequence of Humibacter sp. WJ7-1.</title>
        <authorList>
            <person name="Im W.-T."/>
        </authorList>
    </citation>
    <scope>NUCLEOTIDE SEQUENCE [LARGE SCALE GENOMIC DNA]</scope>
    <source>
        <strain evidence="5 6">WJ7-1</strain>
    </source>
</reference>
<dbReference type="SUPFAM" id="SSF55347">
    <property type="entry name" value="Glyceraldehyde-3-phosphate dehydrogenase-like, C-terminal domain"/>
    <property type="match status" value="1"/>
</dbReference>
<dbReference type="KEGG" id="huw:FPZ11_16645"/>
<feature type="domain" description="GFO/IDH/MocA-like oxidoreductase" evidence="4">
    <location>
        <begin position="141"/>
        <end position="271"/>
    </location>
</feature>
<organism evidence="5 6">
    <name type="scientific">Humibacter ginsenosidimutans</name>
    <dbReference type="NCBI Taxonomy" id="2599293"/>
    <lineage>
        <taxon>Bacteria</taxon>
        <taxon>Bacillati</taxon>
        <taxon>Actinomycetota</taxon>
        <taxon>Actinomycetes</taxon>
        <taxon>Micrococcales</taxon>
        <taxon>Microbacteriaceae</taxon>
        <taxon>Humibacter</taxon>
    </lineage>
</organism>
<evidence type="ECO:0000313" key="6">
    <source>
        <dbReference type="Proteomes" id="UP000320216"/>
    </source>
</evidence>
<accession>A0A5B8M956</accession>
<feature type="domain" description="Gfo/Idh/MocA-like oxidoreductase N-terminal" evidence="3">
    <location>
        <begin position="16"/>
        <end position="131"/>
    </location>
</feature>
<dbReference type="InterPro" id="IPR055170">
    <property type="entry name" value="GFO_IDH_MocA-like_dom"/>
</dbReference>
<dbReference type="Pfam" id="PF01408">
    <property type="entry name" value="GFO_IDH_MocA"/>
    <property type="match status" value="1"/>
</dbReference>
<dbReference type="GO" id="GO:0016491">
    <property type="term" value="F:oxidoreductase activity"/>
    <property type="evidence" value="ECO:0007669"/>
    <property type="project" value="UniProtKB-KW"/>
</dbReference>
<keyword evidence="2" id="KW-0520">NAD</keyword>
<dbReference type="PANTHER" id="PTHR43818">
    <property type="entry name" value="BCDNA.GH03377"/>
    <property type="match status" value="1"/>
</dbReference>
<evidence type="ECO:0000313" key="5">
    <source>
        <dbReference type="EMBL" id="QDZ16172.1"/>
    </source>
</evidence>
<keyword evidence="6" id="KW-1185">Reference proteome</keyword>